<reference evidence="1" key="1">
    <citation type="submission" date="2024-03" db="EMBL/GenBank/DDBJ databases">
        <title>Human intestinal bacterial collection.</title>
        <authorList>
            <person name="Pauvert C."/>
            <person name="Hitch T.C.A."/>
            <person name="Clavel T."/>
        </authorList>
    </citation>
    <scope>NUCLEOTIDE SEQUENCE [LARGE SCALE GENOMIC DNA]</scope>
    <source>
        <strain evidence="1">CLA-AA-H89B</strain>
    </source>
</reference>
<name>A0ABV1H6L5_9FIRM</name>
<dbReference type="Proteomes" id="UP001546774">
    <property type="component" value="Unassembled WGS sequence"/>
</dbReference>
<accession>A0ABV1H6L5</accession>
<comment type="caution">
    <text evidence="1">The sequence shown here is derived from an EMBL/GenBank/DDBJ whole genome shotgun (WGS) entry which is preliminary data.</text>
</comment>
<protein>
    <recommendedName>
        <fullName evidence="3">SGNH/GDSL hydrolase family protein</fullName>
    </recommendedName>
</protein>
<dbReference type="EMBL" id="JBBMFS010000008">
    <property type="protein sequence ID" value="MEQ2555350.1"/>
    <property type="molecule type" value="Genomic_DNA"/>
</dbReference>
<organism evidence="1 2">
    <name type="scientific">Lachnospira intestinalis</name>
    <dbReference type="NCBI Taxonomy" id="3133158"/>
    <lineage>
        <taxon>Bacteria</taxon>
        <taxon>Bacillati</taxon>
        <taxon>Bacillota</taxon>
        <taxon>Clostridia</taxon>
        <taxon>Lachnospirales</taxon>
        <taxon>Lachnospiraceae</taxon>
        <taxon>Lachnospira</taxon>
    </lineage>
</organism>
<sequence length="370" mass="41826">MKKSMPWIRCAGFLVGLAVILGICDFCFAPSGYVRFILHEVNRKDTQYDTIILGASHARSAINPEYLDEELGTNTLNLAIPGETVKDAYYLLKDACESNDVKTVIMDVDYQYWMDEQPQGYFTEPFICQNITNLKVKTEYLLDNWDTIDLRNVLVRRLSWDCTWSSVKQNISTKMTEAYREYSIEAAGVDGKVEGADGPYIGKGFFYRDTFGGKPGGADYIDLWVGRDNAGVDVNVSEQFGWINDYCKENGIELICVTSPIAPAAMQKLGMGKVHDTLQKAFDELGLKYYDFNKALMSFVPRDDIHYGDLEGHMGGALANTYSQAFAKLLKDAQDGEIQESDYFYASFDEMYQTMKSDYTKATGLEWEGY</sequence>
<proteinExistence type="predicted"/>
<evidence type="ECO:0000313" key="1">
    <source>
        <dbReference type="EMBL" id="MEQ2555350.1"/>
    </source>
</evidence>
<gene>
    <name evidence="1" type="ORF">WMO37_10075</name>
</gene>
<evidence type="ECO:0000313" key="2">
    <source>
        <dbReference type="Proteomes" id="UP001546774"/>
    </source>
</evidence>
<keyword evidence="2" id="KW-1185">Reference proteome</keyword>
<evidence type="ECO:0008006" key="3">
    <source>
        <dbReference type="Google" id="ProtNLM"/>
    </source>
</evidence>